<dbReference type="Gene3D" id="3.30.70.1120">
    <property type="entry name" value="TT1725-like"/>
    <property type="match status" value="1"/>
</dbReference>
<protein>
    <recommendedName>
        <fullName evidence="3">DUF503 domain-containing protein</fullName>
    </recommendedName>
</protein>
<dbReference type="SUPFAM" id="SSF103007">
    <property type="entry name" value="Hypothetical protein TT1725"/>
    <property type="match status" value="1"/>
</dbReference>
<evidence type="ECO:0000313" key="2">
    <source>
        <dbReference type="Proteomes" id="UP000199318"/>
    </source>
</evidence>
<comment type="caution">
    <text evidence="1">The sequence shown here is derived from an EMBL/GenBank/DDBJ whole genome shotgun (WGS) entry which is preliminary data.</text>
</comment>
<dbReference type="AlphaFoldDB" id="A0A1H9Q8M5"/>
<accession>A0A1H9Q8M5</accession>
<evidence type="ECO:0000313" key="1">
    <source>
        <dbReference type="EMBL" id="SER56851.1"/>
    </source>
</evidence>
<dbReference type="RefSeq" id="WP_318272026.1">
    <property type="nucleotide sequence ID" value="NZ_BJVE01000002.1"/>
</dbReference>
<dbReference type="EMBL" id="FOGV01000002">
    <property type="protein sequence ID" value="SER56851.1"/>
    <property type="molecule type" value="Genomic_DNA"/>
</dbReference>
<dbReference type="InterPro" id="IPR036746">
    <property type="entry name" value="TT1725-like_sf"/>
</dbReference>
<evidence type="ECO:0008006" key="3">
    <source>
        <dbReference type="Google" id="ProtNLM"/>
    </source>
</evidence>
<proteinExistence type="predicted"/>
<organism evidence="1 2">
    <name type="scientific">Salisediminibacterium halotolerans</name>
    <dbReference type="NCBI Taxonomy" id="517425"/>
    <lineage>
        <taxon>Bacteria</taxon>
        <taxon>Bacillati</taxon>
        <taxon>Bacillota</taxon>
        <taxon>Bacilli</taxon>
        <taxon>Bacillales</taxon>
        <taxon>Bacillaceae</taxon>
        <taxon>Salisediminibacterium</taxon>
    </lineage>
</organism>
<dbReference type="Pfam" id="PF04456">
    <property type="entry name" value="DUF503"/>
    <property type="match status" value="1"/>
</dbReference>
<dbReference type="STRING" id="1464123.SAMN05444126_102174"/>
<gene>
    <name evidence="1" type="ORF">SAMN05444126_102174</name>
</gene>
<dbReference type="Proteomes" id="UP000199318">
    <property type="component" value="Unassembled WGS sequence"/>
</dbReference>
<name>A0A1H9Q8M5_9BACI</name>
<dbReference type="PANTHER" id="PTHR36441">
    <property type="entry name" value="HYPOTHETICAL CYTOSOLIC PROTEIN"/>
    <property type="match status" value="1"/>
</dbReference>
<dbReference type="PANTHER" id="PTHR36441:SF1">
    <property type="entry name" value="DUF503 DOMAIN-CONTAINING PROTEIN"/>
    <property type="match status" value="1"/>
</dbReference>
<dbReference type="InterPro" id="IPR007546">
    <property type="entry name" value="DUF503"/>
</dbReference>
<reference evidence="2" key="1">
    <citation type="submission" date="2016-10" db="EMBL/GenBank/DDBJ databases">
        <authorList>
            <person name="de Groot N.N."/>
        </authorList>
    </citation>
    <scope>NUCLEOTIDE SEQUENCE [LARGE SCALE GENOMIC DNA]</scope>
    <source>
        <strain evidence="2">10nlg</strain>
    </source>
</reference>
<keyword evidence="2" id="KW-1185">Reference proteome</keyword>
<sequence length="93" mass="10511">MIIGTMIVEATLYEASSLKAKRSVVKSISTRIKQKYNVSIAETGHQEAWQRVQWSIVSVGNQRKLVEAELERSLALIESSAELEVIHVQREMV</sequence>